<dbReference type="Proteomes" id="UP000198672">
    <property type="component" value="Unassembled WGS sequence"/>
</dbReference>
<dbReference type="PROSITE" id="PS51257">
    <property type="entry name" value="PROKAR_LIPOPROTEIN"/>
    <property type="match status" value="1"/>
</dbReference>
<protein>
    <submittedName>
        <fullName evidence="1">Uncharacterized protein</fullName>
    </submittedName>
</protein>
<organism evidence="1 2">
    <name type="scientific">Allochromatium warmingii</name>
    <name type="common">Chromatium warmingii</name>
    <dbReference type="NCBI Taxonomy" id="61595"/>
    <lineage>
        <taxon>Bacteria</taxon>
        <taxon>Pseudomonadati</taxon>
        <taxon>Pseudomonadota</taxon>
        <taxon>Gammaproteobacteria</taxon>
        <taxon>Chromatiales</taxon>
        <taxon>Chromatiaceae</taxon>
        <taxon>Allochromatium</taxon>
    </lineage>
</organism>
<dbReference type="AlphaFoldDB" id="A0A1H3GN34"/>
<dbReference type="OrthoDB" id="9764652at2"/>
<proteinExistence type="predicted"/>
<sequence>MLHAYAKSSGRYRLSLLTVLILLMTAGCAMQPKPVTSDEVAARAAADQAKIYANQEPIRAPIRFEDAVARALKYNLDYRLKLMESALASGQAQFVTYDMLPSLLASAGYVSRNNYYVTDSVDIDTGQVLLSNTTSQEKNRQIASAALT</sequence>
<keyword evidence="2" id="KW-1185">Reference proteome</keyword>
<dbReference type="EMBL" id="FNOW01000025">
    <property type="protein sequence ID" value="SDY03739.1"/>
    <property type="molecule type" value="Genomic_DNA"/>
</dbReference>
<reference evidence="2" key="1">
    <citation type="submission" date="2016-10" db="EMBL/GenBank/DDBJ databases">
        <authorList>
            <person name="Varghese N."/>
            <person name="Submissions S."/>
        </authorList>
    </citation>
    <scope>NUCLEOTIDE SEQUENCE [LARGE SCALE GENOMIC DNA]</scope>
    <source>
        <strain evidence="2">DSM 173</strain>
    </source>
</reference>
<dbReference type="STRING" id="61595.SAMN05421644_12540"/>
<evidence type="ECO:0000313" key="2">
    <source>
        <dbReference type="Proteomes" id="UP000198672"/>
    </source>
</evidence>
<accession>A0A1H3GN34</accession>
<dbReference type="SUPFAM" id="SSF56954">
    <property type="entry name" value="Outer membrane efflux proteins (OEP)"/>
    <property type="match status" value="1"/>
</dbReference>
<gene>
    <name evidence="1" type="ORF">SAMN05421644_12540</name>
</gene>
<name>A0A1H3GN34_ALLWA</name>
<evidence type="ECO:0000313" key="1">
    <source>
        <dbReference type="EMBL" id="SDY03739.1"/>
    </source>
</evidence>